<keyword evidence="2" id="KW-0732">Signal</keyword>
<evidence type="ECO:0008006" key="5">
    <source>
        <dbReference type="Google" id="ProtNLM"/>
    </source>
</evidence>
<sequence>MRKRAVLAAGTVASLTLLGTGIAPAAGTPDKNDATTTYTVLMAEGADRAAALEAIREAGGRVTAENRAIHSFTVTAPDEGFIAKVSASGAVYGATRQRPVGYVPKGKRAPADRDTVEKEHLAAARAG</sequence>
<evidence type="ECO:0000256" key="1">
    <source>
        <dbReference type="SAM" id="MobiDB-lite"/>
    </source>
</evidence>
<evidence type="ECO:0000313" key="3">
    <source>
        <dbReference type="EMBL" id="KWX08677.1"/>
    </source>
</evidence>
<protein>
    <recommendedName>
        <fullName evidence="5">Inhibitor I9 domain-containing protein</fullName>
    </recommendedName>
</protein>
<feature type="non-terminal residue" evidence="3">
    <location>
        <position position="127"/>
    </location>
</feature>
<comment type="caution">
    <text evidence="3">The sequence shown here is derived from an EMBL/GenBank/DDBJ whole genome shotgun (WGS) entry which is preliminary data.</text>
</comment>
<reference evidence="4" key="1">
    <citation type="submission" date="2015-02" db="EMBL/GenBank/DDBJ databases">
        <title>Physiological reanalysis, assessment of diazotrophy, and genome sequences of multiple isolates of Streptomyces thermoautotrophicus.</title>
        <authorList>
            <person name="MacKellar D.C."/>
            <person name="Lieber L."/>
            <person name="Norman J."/>
            <person name="Bolger A."/>
            <person name="Tobin C."/>
            <person name="Murray J.W."/>
            <person name="Friesen M."/>
            <person name="Prell J."/>
        </authorList>
    </citation>
    <scope>NUCLEOTIDE SEQUENCE [LARGE SCALE GENOMIC DNA]</scope>
    <source>
        <strain evidence="4">UBT1</strain>
    </source>
</reference>
<feature type="chain" id="PRO_5007452835" description="Inhibitor I9 domain-containing protein" evidence="2">
    <location>
        <begin position="26"/>
        <end position="127"/>
    </location>
</feature>
<organism evidence="3 4">
    <name type="scientific">Carbonactinospora thermoautotrophica</name>
    <dbReference type="NCBI Taxonomy" id="1469144"/>
    <lineage>
        <taxon>Bacteria</taxon>
        <taxon>Bacillati</taxon>
        <taxon>Actinomycetota</taxon>
        <taxon>Actinomycetes</taxon>
        <taxon>Kitasatosporales</taxon>
        <taxon>Carbonactinosporaceae</taxon>
        <taxon>Carbonactinospora</taxon>
    </lineage>
</organism>
<dbReference type="Proteomes" id="UP000070598">
    <property type="component" value="Unassembled WGS sequence"/>
</dbReference>
<feature type="region of interest" description="Disordered" evidence="1">
    <location>
        <begin position="103"/>
        <end position="127"/>
    </location>
</feature>
<feature type="compositionally biased region" description="Basic and acidic residues" evidence="1">
    <location>
        <begin position="109"/>
        <end position="127"/>
    </location>
</feature>
<evidence type="ECO:0000313" key="4">
    <source>
        <dbReference type="Proteomes" id="UP000070598"/>
    </source>
</evidence>
<feature type="signal peptide" evidence="2">
    <location>
        <begin position="1"/>
        <end position="25"/>
    </location>
</feature>
<proteinExistence type="predicted"/>
<dbReference type="AlphaFoldDB" id="A0A132NFA4"/>
<accession>A0A132NFA4</accession>
<gene>
    <name evidence="3" type="ORF">TR74_13920</name>
</gene>
<dbReference type="EMBL" id="JYIK01000953">
    <property type="protein sequence ID" value="KWX08677.1"/>
    <property type="molecule type" value="Genomic_DNA"/>
</dbReference>
<evidence type="ECO:0000256" key="2">
    <source>
        <dbReference type="SAM" id="SignalP"/>
    </source>
</evidence>
<name>A0A132NFA4_9ACTN</name>